<dbReference type="Gene3D" id="3.30.565.10">
    <property type="entry name" value="Histidine kinase-like ATPase, C-terminal domain"/>
    <property type="match status" value="1"/>
</dbReference>
<keyword evidence="5" id="KW-0547">Nucleotide-binding</keyword>
<dbReference type="EMBL" id="JABWDU010000007">
    <property type="protein sequence ID" value="NVD41966.1"/>
    <property type="molecule type" value="Genomic_DNA"/>
</dbReference>
<keyword evidence="8" id="KW-0472">Membrane</keyword>
<dbReference type="Pfam" id="PF02518">
    <property type="entry name" value="HATPase_c"/>
    <property type="match status" value="1"/>
</dbReference>
<evidence type="ECO:0000256" key="1">
    <source>
        <dbReference type="ARBA" id="ARBA00000085"/>
    </source>
</evidence>
<organism evidence="10 11">
    <name type="scientific">Ensifer oleiphilus</name>
    <dbReference type="NCBI Taxonomy" id="2742698"/>
    <lineage>
        <taxon>Bacteria</taxon>
        <taxon>Pseudomonadati</taxon>
        <taxon>Pseudomonadota</taxon>
        <taxon>Alphaproteobacteria</taxon>
        <taxon>Hyphomicrobiales</taxon>
        <taxon>Rhizobiaceae</taxon>
        <taxon>Sinorhizobium/Ensifer group</taxon>
        <taxon>Ensifer</taxon>
    </lineage>
</organism>
<feature type="domain" description="Histidine kinase" evidence="9">
    <location>
        <begin position="327"/>
        <end position="509"/>
    </location>
</feature>
<evidence type="ECO:0000256" key="8">
    <source>
        <dbReference type="SAM" id="Phobius"/>
    </source>
</evidence>
<dbReference type="EC" id="2.7.13.3" evidence="2"/>
<proteinExistence type="predicted"/>
<dbReference type="Pfam" id="PF07568">
    <property type="entry name" value="HisKA_2"/>
    <property type="match status" value="1"/>
</dbReference>
<comment type="catalytic activity">
    <reaction evidence="1">
        <text>ATP + protein L-histidine = ADP + protein N-phospho-L-histidine.</text>
        <dbReference type="EC" id="2.7.13.3"/>
    </reaction>
</comment>
<evidence type="ECO:0000259" key="9">
    <source>
        <dbReference type="PROSITE" id="PS50109"/>
    </source>
</evidence>
<evidence type="ECO:0000256" key="2">
    <source>
        <dbReference type="ARBA" id="ARBA00012438"/>
    </source>
</evidence>
<keyword evidence="6 10" id="KW-0418">Kinase</keyword>
<protein>
    <recommendedName>
        <fullName evidence="2">histidine kinase</fullName>
        <ecNumber evidence="2">2.7.13.3</ecNumber>
    </recommendedName>
</protein>
<evidence type="ECO:0000256" key="5">
    <source>
        <dbReference type="ARBA" id="ARBA00022741"/>
    </source>
</evidence>
<evidence type="ECO:0000256" key="4">
    <source>
        <dbReference type="ARBA" id="ARBA00022679"/>
    </source>
</evidence>
<keyword evidence="4" id="KW-0808">Transferase</keyword>
<keyword evidence="7" id="KW-0067">ATP-binding</keyword>
<dbReference type="InterPro" id="IPR029151">
    <property type="entry name" value="Sensor-like_sf"/>
</dbReference>
<dbReference type="RefSeq" id="WP_176355332.1">
    <property type="nucleotide sequence ID" value="NZ_JABWDU010000007.1"/>
</dbReference>
<keyword evidence="8" id="KW-0812">Transmembrane</keyword>
<sequence length="509" mass="54884">MVIKQGTPTVATAATAVIAAMFAALLILLGLWLHESYSASVRRTEERATAAAKIVATNAAWIDALAWQALQRIDDSLGPDIGIATDTVRDINGAVADLPGGVQAYVVDRNGNTLYSTDPAIKPMNITDRPYFSELAKGAKTHVSNLLVSRLTGEQIFVFSRRLDRKGEFAGVATVAFQGKVLAGVWETVDLGEGSTVGIIRRDGQLVARYPAPAGPLDMSKYTLFTDLLPDAPSGTYQAVSPADGVSRIVGYTVVEGTDFVAVGSAERSAGMVRFWNDVFIAGTVLLLAVVGLLAAGAWIKYLLSIDAAKSERLTAALDENQLLMREIHHRVKNNFQSVQSLIRTQQLPKPMQQSLLDRIAAMVAVHEQIYSRDQFTTVSTRELIPAVVDKLLIACGDRVSVSYELENIDIAADHATPLALLTNEVVTNALKYAFPNDRSGVITVALRSLQNKRACLVIADNGVGFDKGAAVTGMGMRIVEGVVGQLRGEFIYERRNGTVFTAEIEIHE</sequence>
<dbReference type="InterPro" id="IPR005467">
    <property type="entry name" value="His_kinase_dom"/>
</dbReference>
<dbReference type="CDD" id="cd12914">
    <property type="entry name" value="PDC1_DGC_like"/>
    <property type="match status" value="1"/>
</dbReference>
<dbReference type="InterPro" id="IPR054327">
    <property type="entry name" value="His-kinase-like_sensor"/>
</dbReference>
<gene>
    <name evidence="10" type="ORF">HT585_24160</name>
</gene>
<evidence type="ECO:0000256" key="3">
    <source>
        <dbReference type="ARBA" id="ARBA00022553"/>
    </source>
</evidence>
<dbReference type="Pfam" id="PF22588">
    <property type="entry name" value="dCache_1_like"/>
    <property type="match status" value="1"/>
</dbReference>
<evidence type="ECO:0000256" key="6">
    <source>
        <dbReference type="ARBA" id="ARBA00022777"/>
    </source>
</evidence>
<feature type="transmembrane region" description="Helical" evidence="8">
    <location>
        <begin position="279"/>
        <end position="300"/>
    </location>
</feature>
<reference evidence="10 11" key="1">
    <citation type="submission" date="2020-06" db="EMBL/GenBank/DDBJ databases">
        <authorList>
            <person name="Grouzdev D.S."/>
        </authorList>
    </citation>
    <scope>NUCLEOTIDE SEQUENCE [LARGE SCALE GENOMIC DNA]</scope>
    <source>
        <strain evidence="10 11">HO-A22</strain>
    </source>
</reference>
<dbReference type="GO" id="GO:0004673">
    <property type="term" value="F:protein histidine kinase activity"/>
    <property type="evidence" value="ECO:0007669"/>
    <property type="project" value="UniProtKB-EC"/>
</dbReference>
<keyword evidence="11" id="KW-1185">Reference proteome</keyword>
<dbReference type="PANTHER" id="PTHR41523">
    <property type="entry name" value="TWO-COMPONENT SYSTEM SENSOR PROTEIN"/>
    <property type="match status" value="1"/>
</dbReference>
<dbReference type="SMART" id="SM00911">
    <property type="entry name" value="HWE_HK"/>
    <property type="match status" value="1"/>
</dbReference>
<dbReference type="CDD" id="cd12915">
    <property type="entry name" value="PDC2_DGC_like"/>
    <property type="match status" value="1"/>
</dbReference>
<dbReference type="SMART" id="SM00387">
    <property type="entry name" value="HATPase_c"/>
    <property type="match status" value="1"/>
</dbReference>
<feature type="transmembrane region" description="Helical" evidence="8">
    <location>
        <begin position="12"/>
        <end position="33"/>
    </location>
</feature>
<evidence type="ECO:0000256" key="7">
    <source>
        <dbReference type="ARBA" id="ARBA00022840"/>
    </source>
</evidence>
<dbReference type="InterPro" id="IPR011102">
    <property type="entry name" value="Sig_transdc_His_kinase_HWE"/>
</dbReference>
<dbReference type="GO" id="GO:0005524">
    <property type="term" value="F:ATP binding"/>
    <property type="evidence" value="ECO:0007669"/>
    <property type="project" value="UniProtKB-KW"/>
</dbReference>
<dbReference type="SUPFAM" id="SSF103190">
    <property type="entry name" value="Sensory domain-like"/>
    <property type="match status" value="1"/>
</dbReference>
<dbReference type="InterPro" id="IPR036890">
    <property type="entry name" value="HATPase_C_sf"/>
</dbReference>
<dbReference type="AlphaFoldDB" id="A0A7Y6QAG4"/>
<dbReference type="PROSITE" id="PS50109">
    <property type="entry name" value="HIS_KIN"/>
    <property type="match status" value="1"/>
</dbReference>
<dbReference type="InterPro" id="IPR003594">
    <property type="entry name" value="HATPase_dom"/>
</dbReference>
<evidence type="ECO:0000313" key="10">
    <source>
        <dbReference type="EMBL" id="NVD41966.1"/>
    </source>
</evidence>
<dbReference type="Gene3D" id="3.30.450.20">
    <property type="entry name" value="PAS domain"/>
    <property type="match status" value="3"/>
</dbReference>
<accession>A0A7Y6QAG4</accession>
<dbReference type="PANTHER" id="PTHR41523:SF8">
    <property type="entry name" value="ETHYLENE RESPONSE SENSOR PROTEIN"/>
    <property type="match status" value="1"/>
</dbReference>
<dbReference type="InterPro" id="IPR011495">
    <property type="entry name" value="Sig_transdc_His_kin_sub2_dim/P"/>
</dbReference>
<dbReference type="SUPFAM" id="SSF55874">
    <property type="entry name" value="ATPase domain of HSP90 chaperone/DNA topoisomerase II/histidine kinase"/>
    <property type="match status" value="1"/>
</dbReference>
<keyword evidence="3" id="KW-0597">Phosphoprotein</keyword>
<keyword evidence="8" id="KW-1133">Transmembrane helix</keyword>
<evidence type="ECO:0000313" key="11">
    <source>
        <dbReference type="Proteomes" id="UP000520198"/>
    </source>
</evidence>
<comment type="caution">
    <text evidence="10">The sequence shown here is derived from an EMBL/GenBank/DDBJ whole genome shotgun (WGS) entry which is preliminary data.</text>
</comment>
<name>A0A7Y6QAG4_9HYPH</name>
<dbReference type="Proteomes" id="UP000520198">
    <property type="component" value="Unassembled WGS sequence"/>
</dbReference>